<dbReference type="InterPro" id="IPR001466">
    <property type="entry name" value="Beta-lactam-related"/>
</dbReference>
<protein>
    <recommendedName>
        <fullName evidence="3">Beta-lactamase-related domain-containing protein</fullName>
    </recommendedName>
</protein>
<evidence type="ECO:0000313" key="4">
    <source>
        <dbReference type="EMBL" id="KAL0960873.1"/>
    </source>
</evidence>
<feature type="domain" description="Beta-lactamase-related" evidence="3">
    <location>
        <begin position="59"/>
        <end position="302"/>
    </location>
</feature>
<dbReference type="Pfam" id="PF00144">
    <property type="entry name" value="Beta-lactamase"/>
    <property type="match status" value="1"/>
</dbReference>
<dbReference type="PANTHER" id="PTHR46825">
    <property type="entry name" value="D-ALANYL-D-ALANINE-CARBOXYPEPTIDASE/ENDOPEPTIDASE AMPH"/>
    <property type="match status" value="1"/>
</dbReference>
<name>A0ABR3JY55_9AGAR</name>
<keyword evidence="5" id="KW-1185">Reference proteome</keyword>
<feature type="signal peptide" evidence="2">
    <location>
        <begin position="1"/>
        <end position="26"/>
    </location>
</feature>
<proteinExistence type="inferred from homology"/>
<organism evidence="4 5">
    <name type="scientific">Hohenbuehelia grisea</name>
    <dbReference type="NCBI Taxonomy" id="104357"/>
    <lineage>
        <taxon>Eukaryota</taxon>
        <taxon>Fungi</taxon>
        <taxon>Dikarya</taxon>
        <taxon>Basidiomycota</taxon>
        <taxon>Agaricomycotina</taxon>
        <taxon>Agaricomycetes</taxon>
        <taxon>Agaricomycetidae</taxon>
        <taxon>Agaricales</taxon>
        <taxon>Pleurotineae</taxon>
        <taxon>Pleurotaceae</taxon>
        <taxon>Hohenbuehelia</taxon>
    </lineage>
</organism>
<dbReference type="Gene3D" id="3.40.710.10">
    <property type="entry name" value="DD-peptidase/beta-lactamase superfamily"/>
    <property type="match status" value="1"/>
</dbReference>
<accession>A0ABR3JY55</accession>
<dbReference type="SUPFAM" id="SSF56601">
    <property type="entry name" value="beta-lactamase/transpeptidase-like"/>
    <property type="match status" value="1"/>
</dbReference>
<evidence type="ECO:0000256" key="2">
    <source>
        <dbReference type="SAM" id="SignalP"/>
    </source>
</evidence>
<dbReference type="EMBL" id="JASNQZ010000001">
    <property type="protein sequence ID" value="KAL0960873.1"/>
    <property type="molecule type" value="Genomic_DNA"/>
</dbReference>
<gene>
    <name evidence="4" type="ORF">HGRIS_005888</name>
</gene>
<feature type="chain" id="PRO_5045871392" description="Beta-lactamase-related domain-containing protein" evidence="2">
    <location>
        <begin position="27"/>
        <end position="365"/>
    </location>
</feature>
<comment type="similarity">
    <text evidence="1">Belongs to the peptidase S12 family.</text>
</comment>
<comment type="caution">
    <text evidence="4">The sequence shown here is derived from an EMBL/GenBank/DDBJ whole genome shotgun (WGS) entry which is preliminary data.</text>
</comment>
<evidence type="ECO:0000313" key="5">
    <source>
        <dbReference type="Proteomes" id="UP001556367"/>
    </source>
</evidence>
<evidence type="ECO:0000259" key="3">
    <source>
        <dbReference type="Pfam" id="PF00144"/>
    </source>
</evidence>
<sequence length="365" mass="39064">MHFRRVLLNTVAAGLLFPELATFGRAQAPANATAQVLTPEVDAFIDGILSDWNTAGGAGVAVVRMDANGEWQIETKGYGKAKADGSNVTADTLFSIGSNSKLFTVLAAGLLVSNESLSPRISWNTKIASVIPEWELIDPLASNGSTIVDLMSHRTGLPRHDLMFKLTDSVSDVIKRLRFLRSSTEFRQTWQYSNIMYGVLSHLPTALLPGQPLLSQYAQEHIFDPLGMNSTTYSFDIASATGLLADGFGRQAVNAIDPLDGGIPHALPFWAPNSTVSQGAGGIISNAKDMATWLQALLLNGRNPQTNVSVIPAGVIDMAATGITVMTGKAPAPYLSPQVYGGGQWQDSYRGHVLVEVSIALVYFC</sequence>
<dbReference type="InterPro" id="IPR012338">
    <property type="entry name" value="Beta-lactam/transpept-like"/>
</dbReference>
<dbReference type="InterPro" id="IPR050491">
    <property type="entry name" value="AmpC-like"/>
</dbReference>
<reference evidence="5" key="1">
    <citation type="submission" date="2024-06" db="EMBL/GenBank/DDBJ databases">
        <title>Multi-omics analyses provide insights into the biosynthesis of the anticancer antibiotic pleurotin in Hohenbuehelia grisea.</title>
        <authorList>
            <person name="Weaver J.A."/>
            <person name="Alberti F."/>
        </authorList>
    </citation>
    <scope>NUCLEOTIDE SEQUENCE [LARGE SCALE GENOMIC DNA]</scope>
    <source>
        <strain evidence="5">T-177</strain>
    </source>
</reference>
<dbReference type="PANTHER" id="PTHR46825:SF15">
    <property type="entry name" value="BETA-LACTAMASE-RELATED DOMAIN-CONTAINING PROTEIN"/>
    <property type="match status" value="1"/>
</dbReference>
<keyword evidence="2" id="KW-0732">Signal</keyword>
<dbReference type="Proteomes" id="UP001556367">
    <property type="component" value="Unassembled WGS sequence"/>
</dbReference>
<evidence type="ECO:0000256" key="1">
    <source>
        <dbReference type="ARBA" id="ARBA00038215"/>
    </source>
</evidence>